<protein>
    <submittedName>
        <fullName evidence="3">Uncharacterized protein</fullName>
    </submittedName>
</protein>
<proteinExistence type="predicted"/>
<feature type="transmembrane region" description="Helical" evidence="2">
    <location>
        <begin position="105"/>
        <end position="124"/>
    </location>
</feature>
<dbReference type="AlphaFoldDB" id="A0AAV7U6P1"/>
<evidence type="ECO:0000256" key="1">
    <source>
        <dbReference type="SAM" id="MobiDB-lite"/>
    </source>
</evidence>
<sequence>MPPGARPAPRHCDPEAQPQTTSADAAATPTEAAKHTSHRCRPARKSAPEALQNAGRNKTKPPSATPRRRERPAFAHGVGVPFLGSGNPGQGPVNEAVFPGVSGDFGGLVVAVQAFLLQGVYLLSATLASRYCCLFLDLGGHLQVSIHSGLLVLSAGLSVLLLVSTCGRW</sequence>
<comment type="caution">
    <text evidence="3">The sequence shown here is derived from an EMBL/GenBank/DDBJ whole genome shotgun (WGS) entry which is preliminary data.</text>
</comment>
<feature type="transmembrane region" description="Helical" evidence="2">
    <location>
        <begin position="144"/>
        <end position="163"/>
    </location>
</feature>
<keyword evidence="2" id="KW-0812">Transmembrane</keyword>
<keyword evidence="2" id="KW-1133">Transmembrane helix</keyword>
<evidence type="ECO:0000313" key="3">
    <source>
        <dbReference type="EMBL" id="KAJ1184505.1"/>
    </source>
</evidence>
<evidence type="ECO:0000313" key="4">
    <source>
        <dbReference type="Proteomes" id="UP001066276"/>
    </source>
</evidence>
<gene>
    <name evidence="3" type="ORF">NDU88_001311</name>
</gene>
<accession>A0AAV7U6P1</accession>
<dbReference type="Proteomes" id="UP001066276">
    <property type="component" value="Chromosome 3_1"/>
</dbReference>
<keyword evidence="2" id="KW-0472">Membrane</keyword>
<keyword evidence="4" id="KW-1185">Reference proteome</keyword>
<reference evidence="3" key="1">
    <citation type="journal article" date="2022" name="bioRxiv">
        <title>Sequencing and chromosome-scale assembly of the giantPleurodeles waltlgenome.</title>
        <authorList>
            <person name="Brown T."/>
            <person name="Elewa A."/>
            <person name="Iarovenko S."/>
            <person name="Subramanian E."/>
            <person name="Araus A.J."/>
            <person name="Petzold A."/>
            <person name="Susuki M."/>
            <person name="Suzuki K.-i.T."/>
            <person name="Hayashi T."/>
            <person name="Toyoda A."/>
            <person name="Oliveira C."/>
            <person name="Osipova E."/>
            <person name="Leigh N.D."/>
            <person name="Simon A."/>
            <person name="Yun M.H."/>
        </authorList>
    </citation>
    <scope>NUCLEOTIDE SEQUENCE</scope>
    <source>
        <strain evidence="3">20211129_DDA</strain>
        <tissue evidence="3">Liver</tissue>
    </source>
</reference>
<organism evidence="3 4">
    <name type="scientific">Pleurodeles waltl</name>
    <name type="common">Iberian ribbed newt</name>
    <dbReference type="NCBI Taxonomy" id="8319"/>
    <lineage>
        <taxon>Eukaryota</taxon>
        <taxon>Metazoa</taxon>
        <taxon>Chordata</taxon>
        <taxon>Craniata</taxon>
        <taxon>Vertebrata</taxon>
        <taxon>Euteleostomi</taxon>
        <taxon>Amphibia</taxon>
        <taxon>Batrachia</taxon>
        <taxon>Caudata</taxon>
        <taxon>Salamandroidea</taxon>
        <taxon>Salamandridae</taxon>
        <taxon>Pleurodelinae</taxon>
        <taxon>Pleurodeles</taxon>
    </lineage>
</organism>
<feature type="compositionally biased region" description="Low complexity" evidence="1">
    <location>
        <begin position="16"/>
        <end position="31"/>
    </location>
</feature>
<evidence type="ECO:0000256" key="2">
    <source>
        <dbReference type="SAM" id="Phobius"/>
    </source>
</evidence>
<feature type="region of interest" description="Disordered" evidence="1">
    <location>
        <begin position="1"/>
        <end position="75"/>
    </location>
</feature>
<name>A0AAV7U6P1_PLEWA</name>
<feature type="compositionally biased region" description="Basic residues" evidence="1">
    <location>
        <begin position="35"/>
        <end position="44"/>
    </location>
</feature>
<dbReference type="EMBL" id="JANPWB010000005">
    <property type="protein sequence ID" value="KAJ1184505.1"/>
    <property type="molecule type" value="Genomic_DNA"/>
</dbReference>